<dbReference type="EMBL" id="JAODUP010000100">
    <property type="protein sequence ID" value="KAK2162364.1"/>
    <property type="molecule type" value="Genomic_DNA"/>
</dbReference>
<protein>
    <submittedName>
        <fullName evidence="2">Uncharacterized protein</fullName>
    </submittedName>
</protein>
<evidence type="ECO:0000256" key="1">
    <source>
        <dbReference type="SAM" id="MobiDB-lite"/>
    </source>
</evidence>
<feature type="region of interest" description="Disordered" evidence="1">
    <location>
        <begin position="1"/>
        <end position="112"/>
    </location>
</feature>
<feature type="compositionally biased region" description="Basic and acidic residues" evidence="1">
    <location>
        <begin position="75"/>
        <end position="84"/>
    </location>
</feature>
<dbReference type="Proteomes" id="UP001208570">
    <property type="component" value="Unassembled WGS sequence"/>
</dbReference>
<proteinExistence type="predicted"/>
<feature type="compositionally biased region" description="Basic and acidic residues" evidence="1">
    <location>
        <begin position="9"/>
        <end position="39"/>
    </location>
</feature>
<evidence type="ECO:0000313" key="2">
    <source>
        <dbReference type="EMBL" id="KAK2162364.1"/>
    </source>
</evidence>
<comment type="caution">
    <text evidence="2">The sequence shown here is derived from an EMBL/GenBank/DDBJ whole genome shotgun (WGS) entry which is preliminary data.</text>
</comment>
<dbReference type="AlphaFoldDB" id="A0AAD9JZZ0"/>
<organism evidence="2 3">
    <name type="scientific">Paralvinella palmiformis</name>
    <dbReference type="NCBI Taxonomy" id="53620"/>
    <lineage>
        <taxon>Eukaryota</taxon>
        <taxon>Metazoa</taxon>
        <taxon>Spiralia</taxon>
        <taxon>Lophotrochozoa</taxon>
        <taxon>Annelida</taxon>
        <taxon>Polychaeta</taxon>
        <taxon>Sedentaria</taxon>
        <taxon>Canalipalpata</taxon>
        <taxon>Terebellida</taxon>
        <taxon>Terebelliformia</taxon>
        <taxon>Alvinellidae</taxon>
        <taxon>Paralvinella</taxon>
    </lineage>
</organism>
<keyword evidence="3" id="KW-1185">Reference proteome</keyword>
<name>A0AAD9JZZ0_9ANNE</name>
<sequence length="112" mass="12895">MTHPPTMSPRDKGHEPRQPHDYHDPPTDDVAPRIRDTSLDSHTITMIHPPTMSPRDKGHESRQPHDYYDPPTDDVTPRMKDTSLDSHTTNPPTMSRRGFIFSSRGMNKWAKN</sequence>
<reference evidence="2" key="1">
    <citation type="journal article" date="2023" name="Mol. Biol. Evol.">
        <title>Third-Generation Sequencing Reveals the Adaptive Role of the Epigenome in Three Deep-Sea Polychaetes.</title>
        <authorList>
            <person name="Perez M."/>
            <person name="Aroh O."/>
            <person name="Sun Y."/>
            <person name="Lan Y."/>
            <person name="Juniper S.K."/>
            <person name="Young C.R."/>
            <person name="Angers B."/>
            <person name="Qian P.Y."/>
        </authorList>
    </citation>
    <scope>NUCLEOTIDE SEQUENCE</scope>
    <source>
        <strain evidence="2">P08H-3</strain>
    </source>
</reference>
<gene>
    <name evidence="2" type="ORF">LSH36_100g12001</name>
</gene>
<evidence type="ECO:0000313" key="3">
    <source>
        <dbReference type="Proteomes" id="UP001208570"/>
    </source>
</evidence>
<feature type="compositionally biased region" description="Basic and acidic residues" evidence="1">
    <location>
        <begin position="54"/>
        <end position="68"/>
    </location>
</feature>
<accession>A0AAD9JZZ0</accession>